<dbReference type="STRING" id="1122125.GCA_000423185_00886"/>
<sequence>MKVESQLLPALGALPAAAGWRCPGAVLSCRRAGNRRNALYRVIAAVAYAEGRRVADIALSEGRAWSQKPGHFVWIGIRKPKEAELRELAQQFGLHPLAIEDALNAHQRPKLETYGDGLFVVLRTAHREMDTTEFGETHVFIGPGYVISVRHGPSSSYSTVRERAEANPSLLKHGEDFVLYSILDFVVDNYTPVVEAIETEVTALEQRVLSVPLTAADIERIHALRRELMVIRRTVTPVAEVCKQLEHSESECIDEAMHPYFRDVADHVKRVSDHIDALREIVTHTFEAGLLLESSRQNQVQRKFAAWAAILAVPTAIAGIYGMNFDNMPELRLPYGYYMILGVIVGLCGFLYWRFKRWGWL</sequence>
<dbReference type="SUPFAM" id="SSF144083">
    <property type="entry name" value="Magnesium transport protein CorA, transmembrane region"/>
    <property type="match status" value="1"/>
</dbReference>
<dbReference type="SUPFAM" id="SSF143865">
    <property type="entry name" value="CorA soluble domain-like"/>
    <property type="match status" value="1"/>
</dbReference>
<accession>A0A211ZK10</accession>
<comment type="caution">
    <text evidence="13">The sequence shown here is derived from an EMBL/GenBank/DDBJ whole genome shotgun (WGS) entry which is preliminary data.</text>
</comment>
<dbReference type="Proteomes" id="UP000196655">
    <property type="component" value="Unassembled WGS sequence"/>
</dbReference>
<evidence type="ECO:0000313" key="13">
    <source>
        <dbReference type="EMBL" id="OWJ65526.1"/>
    </source>
</evidence>
<feature type="transmembrane region" description="Helical" evidence="12">
    <location>
        <begin position="335"/>
        <end position="355"/>
    </location>
</feature>
<evidence type="ECO:0000256" key="6">
    <source>
        <dbReference type="ARBA" id="ARBA00022842"/>
    </source>
</evidence>
<evidence type="ECO:0000256" key="7">
    <source>
        <dbReference type="ARBA" id="ARBA00022989"/>
    </source>
</evidence>
<dbReference type="GO" id="GO:0015095">
    <property type="term" value="F:magnesium ion transmembrane transporter activity"/>
    <property type="evidence" value="ECO:0007669"/>
    <property type="project" value="UniProtKB-UniRule"/>
</dbReference>
<dbReference type="GO" id="GO:0005886">
    <property type="term" value="C:plasma membrane"/>
    <property type="evidence" value="ECO:0007669"/>
    <property type="project" value="UniProtKB-SubCell"/>
</dbReference>
<evidence type="ECO:0000256" key="8">
    <source>
        <dbReference type="ARBA" id="ARBA00023065"/>
    </source>
</evidence>
<dbReference type="NCBIfam" id="TIGR00383">
    <property type="entry name" value="corA"/>
    <property type="match status" value="1"/>
</dbReference>
<comment type="subcellular location">
    <subcellularLocation>
        <location evidence="1">Cell membrane</location>
        <topology evidence="1">Multi-pass membrane protein</topology>
    </subcellularLocation>
    <subcellularLocation>
        <location evidence="12">Membrane</location>
        <topology evidence="12">Multi-pass membrane protein</topology>
    </subcellularLocation>
</comment>
<keyword evidence="7 12" id="KW-1133">Transmembrane helix</keyword>
<evidence type="ECO:0000256" key="10">
    <source>
        <dbReference type="ARBA" id="ARBA00034269"/>
    </source>
</evidence>
<dbReference type="Pfam" id="PF01544">
    <property type="entry name" value="CorA"/>
    <property type="match status" value="1"/>
</dbReference>
<dbReference type="PANTHER" id="PTHR46494">
    <property type="entry name" value="CORA FAMILY METAL ION TRANSPORTER (EUROFUNG)"/>
    <property type="match status" value="1"/>
</dbReference>
<dbReference type="InterPro" id="IPR045861">
    <property type="entry name" value="CorA_cytoplasmic_dom"/>
</dbReference>
<evidence type="ECO:0000256" key="9">
    <source>
        <dbReference type="ARBA" id="ARBA00023136"/>
    </source>
</evidence>
<dbReference type="InterPro" id="IPR004488">
    <property type="entry name" value="Mg/Co-transport_prot_CorA"/>
</dbReference>
<dbReference type="InterPro" id="IPR002523">
    <property type="entry name" value="MgTranspt_CorA/ZnTranspt_ZntB"/>
</dbReference>
<evidence type="ECO:0000256" key="1">
    <source>
        <dbReference type="ARBA" id="ARBA00004651"/>
    </source>
</evidence>
<keyword evidence="3 12" id="KW-0813">Transport</keyword>
<keyword evidence="14" id="KW-1185">Reference proteome</keyword>
<keyword evidence="4 12" id="KW-1003">Cell membrane</keyword>
<comment type="catalytic activity">
    <reaction evidence="10">
        <text>Mg(2+)(in) = Mg(2+)(out)</text>
        <dbReference type="Rhea" id="RHEA:29827"/>
        <dbReference type="ChEBI" id="CHEBI:18420"/>
    </reaction>
</comment>
<dbReference type="GO" id="GO:0000287">
    <property type="term" value="F:magnesium ion binding"/>
    <property type="evidence" value="ECO:0007669"/>
    <property type="project" value="TreeGrafter"/>
</dbReference>
<gene>
    <name evidence="12" type="primary">corA</name>
    <name evidence="13" type="ORF">BWR60_19205</name>
</gene>
<protein>
    <recommendedName>
        <fullName evidence="12">Magnesium transport protein CorA</fullName>
    </recommendedName>
</protein>
<keyword evidence="8 12" id="KW-0406">Ion transport</keyword>
<evidence type="ECO:0000256" key="2">
    <source>
        <dbReference type="ARBA" id="ARBA00009765"/>
    </source>
</evidence>
<evidence type="ECO:0000256" key="5">
    <source>
        <dbReference type="ARBA" id="ARBA00022692"/>
    </source>
</evidence>
<evidence type="ECO:0000256" key="11">
    <source>
        <dbReference type="ARBA" id="ARBA00045497"/>
    </source>
</evidence>
<comment type="function">
    <text evidence="11">Mediates influx of magnesium ions. Alternates between open and closed states. Activated by low cytoplasmic Mg(2+) levels. Inactive when cytoplasmic Mg(2+) levels are high.</text>
</comment>
<dbReference type="OrthoDB" id="9803416at2"/>
<keyword evidence="5 12" id="KW-0812">Transmembrane</keyword>
<proteinExistence type="inferred from homology"/>
<dbReference type="PANTHER" id="PTHR46494:SF1">
    <property type="entry name" value="CORA FAMILY METAL ION TRANSPORTER (EUROFUNG)"/>
    <property type="match status" value="1"/>
</dbReference>
<evidence type="ECO:0000256" key="4">
    <source>
        <dbReference type="ARBA" id="ARBA00022475"/>
    </source>
</evidence>
<comment type="similarity">
    <text evidence="2 12">Belongs to the CorA metal ion transporter (MIT) (TC 1.A.35) family.</text>
</comment>
<dbReference type="CDD" id="cd12830">
    <property type="entry name" value="MtCorA-like"/>
    <property type="match status" value="1"/>
</dbReference>
<organism evidence="13 14">
    <name type="scientific">Inquilinus limosus</name>
    <dbReference type="NCBI Taxonomy" id="171674"/>
    <lineage>
        <taxon>Bacteria</taxon>
        <taxon>Pseudomonadati</taxon>
        <taxon>Pseudomonadota</taxon>
        <taxon>Alphaproteobacteria</taxon>
        <taxon>Rhodospirillales</taxon>
        <taxon>Rhodospirillaceae</taxon>
        <taxon>Inquilinus</taxon>
    </lineage>
</organism>
<name>A0A211ZK10_9PROT</name>
<dbReference type="InterPro" id="IPR045863">
    <property type="entry name" value="CorA_TM1_TM2"/>
</dbReference>
<dbReference type="Gene3D" id="3.30.460.20">
    <property type="entry name" value="CorA soluble domain-like"/>
    <property type="match status" value="1"/>
</dbReference>
<feature type="transmembrane region" description="Helical" evidence="12">
    <location>
        <begin position="304"/>
        <end position="323"/>
    </location>
</feature>
<evidence type="ECO:0000256" key="3">
    <source>
        <dbReference type="ARBA" id="ARBA00022448"/>
    </source>
</evidence>
<keyword evidence="6 12" id="KW-0460">Magnesium</keyword>
<dbReference type="Gene3D" id="1.20.58.340">
    <property type="entry name" value="Magnesium transport protein CorA, transmembrane region"/>
    <property type="match status" value="2"/>
</dbReference>
<evidence type="ECO:0000313" key="14">
    <source>
        <dbReference type="Proteomes" id="UP000196655"/>
    </source>
</evidence>
<reference evidence="14" key="1">
    <citation type="submission" date="2017-05" db="EMBL/GenBank/DDBJ databases">
        <authorList>
            <person name="Macchi M."/>
            <person name="Festa S."/>
            <person name="Coppotelli B.M."/>
            <person name="Morelli I.S."/>
        </authorList>
    </citation>
    <scope>NUCLEOTIDE SEQUENCE [LARGE SCALE GENOMIC DNA]</scope>
    <source>
        <strain evidence="14">I</strain>
    </source>
</reference>
<keyword evidence="9 12" id="KW-0472">Membrane</keyword>
<dbReference type="GO" id="GO:0015087">
    <property type="term" value="F:cobalt ion transmembrane transporter activity"/>
    <property type="evidence" value="ECO:0007669"/>
    <property type="project" value="UniProtKB-UniRule"/>
</dbReference>
<dbReference type="EMBL" id="NHON01000036">
    <property type="protein sequence ID" value="OWJ65526.1"/>
    <property type="molecule type" value="Genomic_DNA"/>
</dbReference>
<evidence type="ECO:0000256" key="12">
    <source>
        <dbReference type="RuleBase" id="RU362010"/>
    </source>
</evidence>
<dbReference type="AlphaFoldDB" id="A0A211ZK10"/>
<dbReference type="GO" id="GO:0050897">
    <property type="term" value="F:cobalt ion binding"/>
    <property type="evidence" value="ECO:0007669"/>
    <property type="project" value="TreeGrafter"/>
</dbReference>
<dbReference type="FunFam" id="1.20.58.340:FF:000004">
    <property type="entry name" value="Magnesium transport protein CorA"/>
    <property type="match status" value="1"/>
</dbReference>